<comment type="caution">
    <text evidence="2">The sequence shown here is derived from an EMBL/GenBank/DDBJ whole genome shotgun (WGS) entry which is preliminary data.</text>
</comment>
<evidence type="ECO:0000313" key="2">
    <source>
        <dbReference type="EMBL" id="KAK5825221.1"/>
    </source>
</evidence>
<gene>
    <name evidence="2" type="ORF">PVK06_020031</name>
</gene>
<feature type="region of interest" description="Disordered" evidence="1">
    <location>
        <begin position="86"/>
        <end position="105"/>
    </location>
</feature>
<keyword evidence="3" id="KW-1185">Reference proteome</keyword>
<reference evidence="2 3" key="1">
    <citation type="submission" date="2023-03" db="EMBL/GenBank/DDBJ databases">
        <title>WGS of Gossypium arboreum.</title>
        <authorList>
            <person name="Yu D."/>
        </authorList>
    </citation>
    <scope>NUCLEOTIDE SEQUENCE [LARGE SCALE GENOMIC DNA]</scope>
    <source>
        <tissue evidence="2">Leaf</tissue>
    </source>
</reference>
<evidence type="ECO:0000256" key="1">
    <source>
        <dbReference type="SAM" id="MobiDB-lite"/>
    </source>
</evidence>
<dbReference type="EMBL" id="JARKNE010000006">
    <property type="protein sequence ID" value="KAK5825221.1"/>
    <property type="molecule type" value="Genomic_DNA"/>
</dbReference>
<organism evidence="2 3">
    <name type="scientific">Gossypium arboreum</name>
    <name type="common">Tree cotton</name>
    <name type="synonym">Gossypium nanking</name>
    <dbReference type="NCBI Taxonomy" id="29729"/>
    <lineage>
        <taxon>Eukaryota</taxon>
        <taxon>Viridiplantae</taxon>
        <taxon>Streptophyta</taxon>
        <taxon>Embryophyta</taxon>
        <taxon>Tracheophyta</taxon>
        <taxon>Spermatophyta</taxon>
        <taxon>Magnoliopsida</taxon>
        <taxon>eudicotyledons</taxon>
        <taxon>Gunneridae</taxon>
        <taxon>Pentapetalae</taxon>
        <taxon>rosids</taxon>
        <taxon>malvids</taxon>
        <taxon>Malvales</taxon>
        <taxon>Malvaceae</taxon>
        <taxon>Malvoideae</taxon>
        <taxon>Gossypium</taxon>
    </lineage>
</organism>
<evidence type="ECO:0008006" key="4">
    <source>
        <dbReference type="Google" id="ProtNLM"/>
    </source>
</evidence>
<dbReference type="Pfam" id="PF14223">
    <property type="entry name" value="Retrotran_gag_2"/>
    <property type="match status" value="1"/>
</dbReference>
<dbReference type="Proteomes" id="UP001358586">
    <property type="component" value="Chromosome 6"/>
</dbReference>
<name>A0ABR0PLQ8_GOSAR</name>
<sequence>MSNRFTHIINGLKVLREIYPNNEMVNKMLNSLSKSWEPKVTIIEETKDLNLLLLDELISSLLTYKMKINHNAQEIKEAPKKVGVPFKSTTCEKDEGSSNDEEGEEEMTMFAKKFKKFMKFNKAERFRRRDIIKGEPSKKENKSIIFYECKKSSHIKFDYPQLKKKGALKQNKKAMMATWSYNDSSDSDEDNEVANLCFMVIEKPKEEEHCFKASNSKNNS</sequence>
<protein>
    <recommendedName>
        <fullName evidence="4">UBN2 domain-containing protein</fullName>
    </recommendedName>
</protein>
<proteinExistence type="predicted"/>
<accession>A0ABR0PLQ8</accession>
<evidence type="ECO:0000313" key="3">
    <source>
        <dbReference type="Proteomes" id="UP001358586"/>
    </source>
</evidence>